<organism evidence="1 2">
    <name type="scientific">Sesamum angolense</name>
    <dbReference type="NCBI Taxonomy" id="2727404"/>
    <lineage>
        <taxon>Eukaryota</taxon>
        <taxon>Viridiplantae</taxon>
        <taxon>Streptophyta</taxon>
        <taxon>Embryophyta</taxon>
        <taxon>Tracheophyta</taxon>
        <taxon>Spermatophyta</taxon>
        <taxon>Magnoliopsida</taxon>
        <taxon>eudicotyledons</taxon>
        <taxon>Gunneridae</taxon>
        <taxon>Pentapetalae</taxon>
        <taxon>asterids</taxon>
        <taxon>lamiids</taxon>
        <taxon>Lamiales</taxon>
        <taxon>Pedaliaceae</taxon>
        <taxon>Sesamum</taxon>
    </lineage>
</organism>
<name>A0AAE1W2P8_9LAMI</name>
<reference evidence="1" key="1">
    <citation type="submission" date="2020-06" db="EMBL/GenBank/DDBJ databases">
        <authorList>
            <person name="Li T."/>
            <person name="Hu X."/>
            <person name="Zhang T."/>
            <person name="Song X."/>
            <person name="Zhang H."/>
            <person name="Dai N."/>
            <person name="Sheng W."/>
            <person name="Hou X."/>
            <person name="Wei L."/>
        </authorList>
    </citation>
    <scope>NUCLEOTIDE SEQUENCE</scope>
    <source>
        <strain evidence="1">K16</strain>
        <tissue evidence="1">Leaf</tissue>
    </source>
</reference>
<evidence type="ECO:0000313" key="2">
    <source>
        <dbReference type="Proteomes" id="UP001289374"/>
    </source>
</evidence>
<dbReference type="PANTHER" id="PTHR33116:SF86">
    <property type="entry name" value="REVERSE TRANSCRIPTASE DOMAIN-CONTAINING PROTEIN"/>
    <property type="match status" value="1"/>
</dbReference>
<reference evidence="1" key="2">
    <citation type="journal article" date="2024" name="Plant">
        <title>Genomic evolution and insights into agronomic trait innovations of Sesamum species.</title>
        <authorList>
            <person name="Miao H."/>
            <person name="Wang L."/>
            <person name="Qu L."/>
            <person name="Liu H."/>
            <person name="Sun Y."/>
            <person name="Le M."/>
            <person name="Wang Q."/>
            <person name="Wei S."/>
            <person name="Zheng Y."/>
            <person name="Lin W."/>
            <person name="Duan Y."/>
            <person name="Cao H."/>
            <person name="Xiong S."/>
            <person name="Wang X."/>
            <person name="Wei L."/>
            <person name="Li C."/>
            <person name="Ma Q."/>
            <person name="Ju M."/>
            <person name="Zhao R."/>
            <person name="Li G."/>
            <person name="Mu C."/>
            <person name="Tian Q."/>
            <person name="Mei H."/>
            <person name="Zhang T."/>
            <person name="Gao T."/>
            <person name="Zhang H."/>
        </authorList>
    </citation>
    <scope>NUCLEOTIDE SEQUENCE</scope>
    <source>
        <strain evidence="1">K16</strain>
    </source>
</reference>
<comment type="caution">
    <text evidence="1">The sequence shown here is derived from an EMBL/GenBank/DDBJ whole genome shotgun (WGS) entry which is preliminary data.</text>
</comment>
<dbReference type="Proteomes" id="UP001289374">
    <property type="component" value="Unassembled WGS sequence"/>
</dbReference>
<dbReference type="PANTHER" id="PTHR33116">
    <property type="entry name" value="REVERSE TRANSCRIPTASE ZINC-BINDING DOMAIN-CONTAINING PROTEIN-RELATED-RELATED"/>
    <property type="match status" value="1"/>
</dbReference>
<proteinExistence type="predicted"/>
<accession>A0AAE1W2P8</accession>
<keyword evidence="2" id="KW-1185">Reference proteome</keyword>
<protein>
    <submittedName>
        <fullName evidence="1">Uncharacterized protein</fullName>
    </submittedName>
</protein>
<evidence type="ECO:0000313" key="1">
    <source>
        <dbReference type="EMBL" id="KAK4385584.1"/>
    </source>
</evidence>
<gene>
    <name evidence="1" type="ORF">Sango_2682400</name>
</gene>
<sequence length="95" mass="11098">MIKAVFQAIPIYSISCFKIPDIMLSKIGSMLDAFFWDQDGDRKIHWPSWKKVCPGKWDGDLGIRNLKEFNTTFLCKKAWQSLANPNYLLHCLFKQ</sequence>
<dbReference type="AlphaFoldDB" id="A0AAE1W2P8"/>
<dbReference type="EMBL" id="JACGWL010000016">
    <property type="protein sequence ID" value="KAK4385584.1"/>
    <property type="molecule type" value="Genomic_DNA"/>
</dbReference>